<evidence type="ECO:0000313" key="1">
    <source>
        <dbReference type="EMBL" id="BDD11667.1"/>
    </source>
</evidence>
<dbReference type="Proteomes" id="UP001348817">
    <property type="component" value="Plasmid pFA1"/>
</dbReference>
<dbReference type="AlphaFoldDB" id="A0AAU9CUJ6"/>
<dbReference type="RefSeq" id="WP_338394786.1">
    <property type="nucleotide sequence ID" value="NZ_AP025315.1"/>
</dbReference>
<geneLocation type="plasmid" evidence="1 2">
    <name>pFA1</name>
</geneLocation>
<name>A0AAU9CUJ6_9BACT</name>
<sequence>METLLRIDTGKVAGNLDKLAGILDRGLGDLAEPFGPGEIVFRGVVSHSPSKTGGGMVKAYDEFEWRGTFGDRAGIRAFVQEKAKGYPEPFTMMLYLFGDSGFLGS</sequence>
<accession>A0AAU9CUJ6</accession>
<evidence type="ECO:0000313" key="2">
    <source>
        <dbReference type="Proteomes" id="UP001348817"/>
    </source>
</evidence>
<keyword evidence="1" id="KW-0614">Plasmid</keyword>
<protein>
    <submittedName>
        <fullName evidence="1">Uncharacterized protein</fullName>
    </submittedName>
</protein>
<dbReference type="EMBL" id="AP025315">
    <property type="protein sequence ID" value="BDD11667.1"/>
    <property type="molecule type" value="Genomic_DNA"/>
</dbReference>
<reference evidence="1 2" key="1">
    <citation type="submission" date="2021-12" db="EMBL/GenBank/DDBJ databases">
        <title>Genome sequencing of bacteria with rrn-lacking chromosome and rrn-plasmid.</title>
        <authorList>
            <person name="Anda M."/>
            <person name="Iwasaki W."/>
        </authorList>
    </citation>
    <scope>NUCLEOTIDE SEQUENCE [LARGE SCALE GENOMIC DNA]</scope>
    <source>
        <strain evidence="1 2">DSM 100852</strain>
        <plasmid evidence="1 2">pFA1</plasmid>
    </source>
</reference>
<gene>
    <name evidence="1" type="ORF">FUAX_40990</name>
</gene>
<organism evidence="1 2">
    <name type="scientific">Fulvitalea axinellae</name>
    <dbReference type="NCBI Taxonomy" id="1182444"/>
    <lineage>
        <taxon>Bacteria</taxon>
        <taxon>Pseudomonadati</taxon>
        <taxon>Bacteroidota</taxon>
        <taxon>Cytophagia</taxon>
        <taxon>Cytophagales</taxon>
        <taxon>Persicobacteraceae</taxon>
        <taxon>Fulvitalea</taxon>
    </lineage>
</organism>
<keyword evidence="2" id="KW-1185">Reference proteome</keyword>
<dbReference type="KEGG" id="fax:FUAX_40990"/>
<proteinExistence type="predicted"/>